<organism evidence="2 3">
    <name type="scientific">Streptomyces noursei</name>
    <name type="common">Streptomyces albulus</name>
    <dbReference type="NCBI Taxonomy" id="1971"/>
    <lineage>
        <taxon>Bacteria</taxon>
        <taxon>Bacillati</taxon>
        <taxon>Actinomycetota</taxon>
        <taxon>Actinomycetes</taxon>
        <taxon>Kitasatosporales</taxon>
        <taxon>Streptomycetaceae</taxon>
        <taxon>Streptomyces</taxon>
    </lineage>
</organism>
<proteinExistence type="predicted"/>
<accession>A0A401QRT7</accession>
<gene>
    <name evidence="2" type="ORF">SALB_00790</name>
</gene>
<comment type="caution">
    <text evidence="2">The sequence shown here is derived from an EMBL/GenBank/DDBJ whole genome shotgun (WGS) entry which is preliminary data.</text>
</comment>
<protein>
    <submittedName>
        <fullName evidence="2">Uncharacterized protein</fullName>
    </submittedName>
</protein>
<name>A0A401QRT7_STRNR</name>
<feature type="compositionally biased region" description="Pro residues" evidence="1">
    <location>
        <begin position="183"/>
        <end position="201"/>
    </location>
</feature>
<evidence type="ECO:0000313" key="2">
    <source>
        <dbReference type="EMBL" id="GCB88121.1"/>
    </source>
</evidence>
<dbReference type="AlphaFoldDB" id="A0A401QRT7"/>
<evidence type="ECO:0000256" key="1">
    <source>
        <dbReference type="SAM" id="MobiDB-lite"/>
    </source>
</evidence>
<reference evidence="2 3" key="1">
    <citation type="journal article" date="2019" name="Microbiol. Resour. Announc.">
        <title>Draft Genome Sequence of the Most Traditional epsilon-Poly-l-Lysine Producer, Streptomyces albulus NBRC14147.</title>
        <authorList>
            <person name="Yamanaka K."/>
            <person name="Hamano Y."/>
        </authorList>
    </citation>
    <scope>NUCLEOTIDE SEQUENCE [LARGE SCALE GENOMIC DNA]</scope>
    <source>
        <strain evidence="2 3">NBRC 14147</strain>
    </source>
</reference>
<dbReference type="RefSeq" id="WP_052029651.1">
    <property type="nucleotide sequence ID" value="NZ_BHXC01000006.1"/>
</dbReference>
<feature type="region of interest" description="Disordered" evidence="1">
    <location>
        <begin position="177"/>
        <end position="246"/>
    </location>
</feature>
<evidence type="ECO:0000313" key="3">
    <source>
        <dbReference type="Proteomes" id="UP000288351"/>
    </source>
</evidence>
<dbReference type="Proteomes" id="UP000288351">
    <property type="component" value="Unassembled WGS sequence"/>
</dbReference>
<sequence length="379" mass="41903">MTPPAPTTAPADTICKWTPNWSPDRTDPQLPPVTVITDPHDQPAYTTSALAAHQPAQGRIAVHPTPLGTAPAYLAHDLIRALGKHLPPPNTDPPWWIGNADDSWRVTAAWTQALSISHYIICRAHRITGRHLEHLMALRERARIHLTLIVSGPPPKALNNVLSAVAHHSLDTPEAAHHYLHTPHPPSPPSSRYPWWQPAPFPGADDEAWYQLPPRPRHPRGEPEEATTSFRGTPTRLPSHDNPPPDTTLDSAHHDVIAQRIHTRIAHPLYAAAVAIRALTGYGTDQLPHLLLPTPAEPRADLPAQLPQWAALLQHAARLYTDLQGYIRPDLPAHLSGANRPLRLTSWERNDVAHATETCRLIAAPTPATRPNPTRRHKR</sequence>
<dbReference type="EMBL" id="BHXC01000006">
    <property type="protein sequence ID" value="GCB88121.1"/>
    <property type="molecule type" value="Genomic_DNA"/>
</dbReference>